<sequence length="146" mass="16487">EALENLVQPEARVVPSRGRVWVTPVESEFLTKFNRIPCLSEGDQPLGECPGSAAVYDIQLSQITPDNFTQLSEPILAFSFDFETADSIIYDESFDRSITCMKSGKIDAILMWWDLDMDGTGKFWIDMAPKWANNAYHVSMKEVNAK</sequence>
<dbReference type="AlphaFoldDB" id="A0A3P7JQH2"/>
<name>A0A3P7JQH2_STRVU</name>
<evidence type="ECO:0000313" key="1">
    <source>
        <dbReference type="EMBL" id="VDM85616.1"/>
    </source>
</evidence>
<accession>A0A3P7JQH2</accession>
<reference evidence="1 2" key="1">
    <citation type="submission" date="2018-11" db="EMBL/GenBank/DDBJ databases">
        <authorList>
            <consortium name="Pathogen Informatics"/>
        </authorList>
    </citation>
    <scope>NUCLEOTIDE SEQUENCE [LARGE SCALE GENOMIC DNA]</scope>
</reference>
<dbReference type="Gene3D" id="2.70.160.11">
    <property type="entry name" value="Hnrnp arginine n-methyltransferase1"/>
    <property type="match status" value="1"/>
</dbReference>
<keyword evidence="2" id="KW-1185">Reference proteome</keyword>
<proteinExistence type="predicted"/>
<organism evidence="1 2">
    <name type="scientific">Strongylus vulgaris</name>
    <name type="common">Blood worm</name>
    <dbReference type="NCBI Taxonomy" id="40348"/>
    <lineage>
        <taxon>Eukaryota</taxon>
        <taxon>Metazoa</taxon>
        <taxon>Ecdysozoa</taxon>
        <taxon>Nematoda</taxon>
        <taxon>Chromadorea</taxon>
        <taxon>Rhabditida</taxon>
        <taxon>Rhabditina</taxon>
        <taxon>Rhabditomorpha</taxon>
        <taxon>Strongyloidea</taxon>
        <taxon>Strongylidae</taxon>
        <taxon>Strongylus</taxon>
    </lineage>
</organism>
<dbReference type="InterPro" id="IPR029063">
    <property type="entry name" value="SAM-dependent_MTases_sf"/>
</dbReference>
<dbReference type="OrthoDB" id="412876at2759"/>
<dbReference type="Proteomes" id="UP000270094">
    <property type="component" value="Unassembled WGS sequence"/>
</dbReference>
<protein>
    <submittedName>
        <fullName evidence="1">Uncharacterized protein</fullName>
    </submittedName>
</protein>
<feature type="non-terminal residue" evidence="1">
    <location>
        <position position="1"/>
    </location>
</feature>
<dbReference type="EMBL" id="UYYB01142927">
    <property type="protein sequence ID" value="VDM85616.1"/>
    <property type="molecule type" value="Genomic_DNA"/>
</dbReference>
<dbReference type="SUPFAM" id="SSF53335">
    <property type="entry name" value="S-adenosyl-L-methionine-dependent methyltransferases"/>
    <property type="match status" value="1"/>
</dbReference>
<gene>
    <name evidence="1" type="ORF">SVUK_LOCUS20614</name>
</gene>
<evidence type="ECO:0000313" key="2">
    <source>
        <dbReference type="Proteomes" id="UP000270094"/>
    </source>
</evidence>